<dbReference type="AlphaFoldDB" id="A0A926I4R1"/>
<keyword evidence="4" id="KW-1185">Reference proteome</keyword>
<protein>
    <submittedName>
        <fullName evidence="3">Sugar transferase</fullName>
    </submittedName>
</protein>
<gene>
    <name evidence="3" type="ORF">H8711_07295</name>
</gene>
<dbReference type="PANTHER" id="PTHR30576:SF0">
    <property type="entry name" value="UNDECAPRENYL-PHOSPHATE N-ACETYLGALACTOSAMINYL 1-PHOSPHATE TRANSFERASE-RELATED"/>
    <property type="match status" value="1"/>
</dbReference>
<evidence type="ECO:0000313" key="3">
    <source>
        <dbReference type="EMBL" id="MBC8546738.1"/>
    </source>
</evidence>
<accession>A0A926I4R1</accession>
<feature type="domain" description="Bacterial sugar transferase" evidence="2">
    <location>
        <begin position="36"/>
        <end position="228"/>
    </location>
</feature>
<name>A0A926I4R1_9FIRM</name>
<comment type="similarity">
    <text evidence="1">Belongs to the bacterial sugar transferase family.</text>
</comment>
<evidence type="ECO:0000256" key="1">
    <source>
        <dbReference type="ARBA" id="ARBA00006464"/>
    </source>
</evidence>
<dbReference type="InterPro" id="IPR003362">
    <property type="entry name" value="Bact_transf"/>
</dbReference>
<reference evidence="3" key="1">
    <citation type="submission" date="2020-08" db="EMBL/GenBank/DDBJ databases">
        <title>Genome public.</title>
        <authorList>
            <person name="Liu C."/>
            <person name="Sun Q."/>
        </authorList>
    </citation>
    <scope>NUCLEOTIDE SEQUENCE</scope>
    <source>
        <strain evidence="3">NSJ-31</strain>
    </source>
</reference>
<keyword evidence="3" id="KW-0808">Transferase</keyword>
<sequence>MTLLPWDRLPNAMRLEEVRPYYEILARRRFRIFLCRVADRVLAAALLLLLSPIFAAVAICIKLDSPQEPVIFRQTRVTQYGRKFSICKFRTMTSNRKEGENPAVTTCNDARVTRPGLFLRRSRLDELPQLWNILKGEMAFVGVRPEVPSYVARYTPEMMATLLLPAGLTSEASIAYQDEARLLVPGCDVDEVYLTQILPAKMGYNLRELRVYGPLHCLKIMFRTLFAVAA</sequence>
<dbReference type="PANTHER" id="PTHR30576">
    <property type="entry name" value="COLANIC BIOSYNTHESIS UDP-GLUCOSE LIPID CARRIER TRANSFERASE"/>
    <property type="match status" value="1"/>
</dbReference>
<proteinExistence type="inferred from homology"/>
<evidence type="ECO:0000259" key="2">
    <source>
        <dbReference type="Pfam" id="PF02397"/>
    </source>
</evidence>
<dbReference type="Proteomes" id="UP000653127">
    <property type="component" value="Unassembled WGS sequence"/>
</dbReference>
<dbReference type="RefSeq" id="WP_249282816.1">
    <property type="nucleotide sequence ID" value="NZ_JACRST010000009.1"/>
</dbReference>
<dbReference type="EMBL" id="JACRST010000009">
    <property type="protein sequence ID" value="MBC8546738.1"/>
    <property type="molecule type" value="Genomic_DNA"/>
</dbReference>
<organism evidence="3 4">
    <name type="scientific">Ligaoa zhengdingensis</name>
    <dbReference type="NCBI Taxonomy" id="2763658"/>
    <lineage>
        <taxon>Bacteria</taxon>
        <taxon>Bacillati</taxon>
        <taxon>Bacillota</taxon>
        <taxon>Clostridia</taxon>
        <taxon>Eubacteriales</taxon>
        <taxon>Oscillospiraceae</taxon>
        <taxon>Ligaoa</taxon>
    </lineage>
</organism>
<comment type="caution">
    <text evidence="3">The sequence shown here is derived from an EMBL/GenBank/DDBJ whole genome shotgun (WGS) entry which is preliminary data.</text>
</comment>
<dbReference type="Pfam" id="PF02397">
    <property type="entry name" value="Bac_transf"/>
    <property type="match status" value="1"/>
</dbReference>
<dbReference type="GO" id="GO:0016780">
    <property type="term" value="F:phosphotransferase activity, for other substituted phosphate groups"/>
    <property type="evidence" value="ECO:0007669"/>
    <property type="project" value="TreeGrafter"/>
</dbReference>
<evidence type="ECO:0000313" key="4">
    <source>
        <dbReference type="Proteomes" id="UP000653127"/>
    </source>
</evidence>